<dbReference type="Proteomes" id="UP000315648">
    <property type="component" value="Unassembled WGS sequence"/>
</dbReference>
<evidence type="ECO:0000259" key="7">
    <source>
        <dbReference type="PROSITE" id="PS50126"/>
    </source>
</evidence>
<dbReference type="InterPro" id="IPR050437">
    <property type="entry name" value="Ribos_protein_bS1-like"/>
</dbReference>
<keyword evidence="2" id="KW-0677">Repeat</keyword>
<dbReference type="Pfam" id="PF00575">
    <property type="entry name" value="S1"/>
    <property type="match status" value="6"/>
</dbReference>
<evidence type="ECO:0000313" key="9">
    <source>
        <dbReference type="Proteomes" id="UP000315648"/>
    </source>
</evidence>
<dbReference type="NCBIfam" id="TIGR00717">
    <property type="entry name" value="rpsA"/>
    <property type="match status" value="1"/>
</dbReference>
<keyword evidence="3 6" id="KW-0694">RNA-binding</keyword>
<dbReference type="GO" id="GO:0022627">
    <property type="term" value="C:cytosolic small ribosomal subunit"/>
    <property type="evidence" value="ECO:0007669"/>
    <property type="project" value="TreeGrafter"/>
</dbReference>
<evidence type="ECO:0000313" key="8">
    <source>
        <dbReference type="EMBL" id="TSJ79726.1"/>
    </source>
</evidence>
<comment type="similarity">
    <text evidence="1 6">Belongs to the bacterial ribosomal protein bS1 family.</text>
</comment>
<feature type="domain" description="S1 motif" evidence="7">
    <location>
        <begin position="183"/>
        <end position="251"/>
    </location>
</feature>
<keyword evidence="5 6" id="KW-0687">Ribonucleoprotein</keyword>
<dbReference type="PIRSF" id="PIRSF002111">
    <property type="entry name" value="RpsA"/>
    <property type="match status" value="1"/>
</dbReference>
<proteinExistence type="inferred from homology"/>
<dbReference type="FunFam" id="2.40.50.140:FF:000051">
    <property type="entry name" value="RNA-binding transcriptional accessory protein"/>
    <property type="match status" value="1"/>
</dbReference>
<name>A0A556QSW1_9BACT</name>
<dbReference type="PANTHER" id="PTHR10724:SF7">
    <property type="entry name" value="SMALL RIBOSOMAL SUBUNIT PROTEIN BS1C"/>
    <property type="match status" value="1"/>
</dbReference>
<evidence type="ECO:0000256" key="6">
    <source>
        <dbReference type="PIRNR" id="PIRNR002111"/>
    </source>
</evidence>
<dbReference type="AlphaFoldDB" id="A0A556QSW1"/>
<dbReference type="FunFam" id="2.40.50.140:FF:000018">
    <property type="entry name" value="30S ribosomal protein S1"/>
    <property type="match status" value="1"/>
</dbReference>
<protein>
    <recommendedName>
        <fullName evidence="6">30S ribosomal protein S1</fullName>
    </recommendedName>
</protein>
<sequence length="553" mass="61264">MQDLLASSGFDKLKEGAIVTATITEIRQNDVVVDIGGKSEGVIPANEFIDIGDLQIGSSIDVYVEKLEDKSGAPVLSFDKAEQKKNWDNILTKFPEGSIAAGRVKAKVKGGLIVSIGVDSFLPASHIDIQPPKNLDQYVGQTYDFKVLKINLDRKNIVLSRRELIEEQRTNKRKNLLDSIQPGQVRKGVVKNITDFGAFIDLDGMDGLLHITDMSWGRIAHPSEILKQGEEINVMIIEVNREKERVSLGLKQTTKNPWDEIEHKFPVGAKVHGKVVNLVPYGAFIEIEPGVEGLVHITEMSWTKRITKPSELLKVGQELDAVVLGIQKEDQKISLGLRQLEPNPWDMARHNYPIGARVRGKVRNMTTYGAFIELEEGIDGMVHVSDLSWTRKVNHPTEILKKGDEVEAIVLDVDASQQRISLGVKQLAVDPWTDIDAFFKIGDVVTGVVSKITSFGAFVELKDGIDGLVHISQISEERIEKVKDVLKPGQEITARVIKIDREERRLGLSVKAANYSEQQLAAETASFEALNRDSSGDMMNLGDILDAASDKKD</sequence>
<feature type="domain" description="S1 motif" evidence="7">
    <location>
        <begin position="97"/>
        <end position="162"/>
    </location>
</feature>
<comment type="caution">
    <text evidence="8">The sequence shown here is derived from an EMBL/GenBank/DDBJ whole genome shotgun (WGS) entry which is preliminary data.</text>
</comment>
<accession>A0A556QSW1</accession>
<evidence type="ECO:0000256" key="4">
    <source>
        <dbReference type="ARBA" id="ARBA00022980"/>
    </source>
</evidence>
<evidence type="ECO:0000256" key="5">
    <source>
        <dbReference type="ARBA" id="ARBA00023274"/>
    </source>
</evidence>
<dbReference type="CDD" id="cd04465">
    <property type="entry name" value="S1_RPS1_repeat_ec2_hs2"/>
    <property type="match status" value="1"/>
</dbReference>
<feature type="domain" description="S1 motif" evidence="7">
    <location>
        <begin position="268"/>
        <end position="338"/>
    </location>
</feature>
<keyword evidence="4 6" id="KW-0689">Ribosomal protein</keyword>
<dbReference type="OrthoDB" id="9804077at2"/>
<dbReference type="PANTHER" id="PTHR10724">
    <property type="entry name" value="30S RIBOSOMAL PROTEIN S1"/>
    <property type="match status" value="1"/>
</dbReference>
<dbReference type="InterPro" id="IPR035104">
    <property type="entry name" value="Ribosomal_protein_S1-like"/>
</dbReference>
<dbReference type="InterPro" id="IPR000110">
    <property type="entry name" value="Ribosomal_bS1"/>
</dbReference>
<feature type="domain" description="S1 motif" evidence="7">
    <location>
        <begin position="442"/>
        <end position="511"/>
    </location>
</feature>
<dbReference type="EMBL" id="VMBG01000001">
    <property type="protein sequence ID" value="TSJ79726.1"/>
    <property type="molecule type" value="Genomic_DNA"/>
</dbReference>
<dbReference type="SMART" id="SM00316">
    <property type="entry name" value="S1"/>
    <property type="match status" value="6"/>
</dbReference>
<dbReference type="SUPFAM" id="SSF50249">
    <property type="entry name" value="Nucleic acid-binding proteins"/>
    <property type="match status" value="6"/>
</dbReference>
<evidence type="ECO:0000256" key="2">
    <source>
        <dbReference type="ARBA" id="ARBA00022737"/>
    </source>
</evidence>
<dbReference type="FunFam" id="2.40.50.140:FF:000011">
    <property type="entry name" value="30S ribosomal protein S1"/>
    <property type="match status" value="2"/>
</dbReference>
<dbReference type="GO" id="GO:0006412">
    <property type="term" value="P:translation"/>
    <property type="evidence" value="ECO:0007669"/>
    <property type="project" value="InterPro"/>
</dbReference>
<dbReference type="InterPro" id="IPR012340">
    <property type="entry name" value="NA-bd_OB-fold"/>
</dbReference>
<evidence type="ECO:0000256" key="3">
    <source>
        <dbReference type="ARBA" id="ARBA00022884"/>
    </source>
</evidence>
<feature type="domain" description="S1 motif" evidence="7">
    <location>
        <begin position="16"/>
        <end position="79"/>
    </location>
</feature>
<reference evidence="8 9" key="1">
    <citation type="submission" date="2019-07" db="EMBL/GenBank/DDBJ databases">
        <title>Description of 53C-WASEF.</title>
        <authorList>
            <person name="Pitt A."/>
            <person name="Hahn M.W."/>
        </authorList>
    </citation>
    <scope>NUCLEOTIDE SEQUENCE [LARGE SCALE GENOMIC DNA]</scope>
    <source>
        <strain evidence="8 9">53C-WASEF</strain>
    </source>
</reference>
<feature type="domain" description="S1 motif" evidence="7">
    <location>
        <begin position="355"/>
        <end position="425"/>
    </location>
</feature>
<dbReference type="InterPro" id="IPR003029">
    <property type="entry name" value="S1_domain"/>
</dbReference>
<dbReference type="CDD" id="cd05688">
    <property type="entry name" value="S1_RPS1_repeat_ec3"/>
    <property type="match status" value="1"/>
</dbReference>
<dbReference type="GO" id="GO:0003735">
    <property type="term" value="F:structural constituent of ribosome"/>
    <property type="evidence" value="ECO:0007669"/>
    <property type="project" value="InterPro"/>
</dbReference>
<comment type="function">
    <text evidence="6">Binds mRNA; thus facilitating recognition of the initiation point. It is needed to translate mRNA with a short Shine-Dalgarno (SD) purine-rich sequence.</text>
</comment>
<keyword evidence="9" id="KW-1185">Reference proteome</keyword>
<dbReference type="Gene3D" id="2.40.50.140">
    <property type="entry name" value="Nucleic acid-binding proteins"/>
    <property type="match status" value="6"/>
</dbReference>
<dbReference type="CDD" id="cd05687">
    <property type="entry name" value="S1_RPS1_repeat_ec1_hs1"/>
    <property type="match status" value="1"/>
</dbReference>
<dbReference type="GO" id="GO:0003729">
    <property type="term" value="F:mRNA binding"/>
    <property type="evidence" value="ECO:0007669"/>
    <property type="project" value="TreeGrafter"/>
</dbReference>
<dbReference type="PROSITE" id="PS50126">
    <property type="entry name" value="S1"/>
    <property type="match status" value="6"/>
</dbReference>
<dbReference type="PRINTS" id="PR00681">
    <property type="entry name" value="RIBOSOMALS1"/>
</dbReference>
<organism evidence="8 9">
    <name type="scientific">Rariglobus hedericola</name>
    <dbReference type="NCBI Taxonomy" id="2597822"/>
    <lineage>
        <taxon>Bacteria</taxon>
        <taxon>Pseudomonadati</taxon>
        <taxon>Verrucomicrobiota</taxon>
        <taxon>Opitutia</taxon>
        <taxon>Opitutales</taxon>
        <taxon>Opitutaceae</taxon>
        <taxon>Rariglobus</taxon>
    </lineage>
</organism>
<gene>
    <name evidence="8" type="primary">rpsA</name>
    <name evidence="8" type="ORF">FPL22_05845</name>
</gene>
<evidence type="ECO:0000256" key="1">
    <source>
        <dbReference type="ARBA" id="ARBA00006767"/>
    </source>
</evidence>